<keyword evidence="1" id="KW-0472">Membrane</keyword>
<evidence type="ECO:0000313" key="2">
    <source>
        <dbReference type="EMBL" id="GAF77620.1"/>
    </source>
</evidence>
<name>X0TNE4_9ZZZZ</name>
<feature type="transmembrane region" description="Helical" evidence="1">
    <location>
        <begin position="108"/>
        <end position="128"/>
    </location>
</feature>
<keyword evidence="1" id="KW-1133">Transmembrane helix</keyword>
<evidence type="ECO:0000256" key="1">
    <source>
        <dbReference type="SAM" id="Phobius"/>
    </source>
</evidence>
<feature type="transmembrane region" description="Helical" evidence="1">
    <location>
        <begin position="12"/>
        <end position="33"/>
    </location>
</feature>
<feature type="transmembrane region" description="Helical" evidence="1">
    <location>
        <begin position="45"/>
        <end position="66"/>
    </location>
</feature>
<accession>X0TNE4</accession>
<reference evidence="2" key="1">
    <citation type="journal article" date="2014" name="Front. Microbiol.">
        <title>High frequency of phylogenetically diverse reductive dehalogenase-homologous genes in deep subseafloor sedimentary metagenomes.</title>
        <authorList>
            <person name="Kawai M."/>
            <person name="Futagami T."/>
            <person name="Toyoda A."/>
            <person name="Takaki Y."/>
            <person name="Nishi S."/>
            <person name="Hori S."/>
            <person name="Arai W."/>
            <person name="Tsubouchi T."/>
            <person name="Morono Y."/>
            <person name="Uchiyama I."/>
            <person name="Ito T."/>
            <person name="Fujiyama A."/>
            <person name="Inagaki F."/>
            <person name="Takami H."/>
        </authorList>
    </citation>
    <scope>NUCLEOTIDE SEQUENCE</scope>
    <source>
        <strain evidence="2">Expedition CK06-06</strain>
    </source>
</reference>
<keyword evidence="1" id="KW-0812">Transmembrane</keyword>
<protein>
    <submittedName>
        <fullName evidence="2">Uncharacterized protein</fullName>
    </submittedName>
</protein>
<comment type="caution">
    <text evidence="2">The sequence shown here is derived from an EMBL/GenBank/DDBJ whole genome shotgun (WGS) entry which is preliminary data.</text>
</comment>
<organism evidence="2">
    <name type="scientific">marine sediment metagenome</name>
    <dbReference type="NCBI Taxonomy" id="412755"/>
    <lineage>
        <taxon>unclassified sequences</taxon>
        <taxon>metagenomes</taxon>
        <taxon>ecological metagenomes</taxon>
    </lineage>
</organism>
<proteinExistence type="predicted"/>
<gene>
    <name evidence="2" type="ORF">S01H1_03445</name>
</gene>
<feature type="transmembrane region" description="Helical" evidence="1">
    <location>
        <begin position="78"/>
        <end position="96"/>
    </location>
</feature>
<dbReference type="AlphaFoldDB" id="X0TNE4"/>
<feature type="non-terminal residue" evidence="2">
    <location>
        <position position="270"/>
    </location>
</feature>
<sequence>MNAEPKWGISEYLRIVAIAVGVSCIVVGILMVYQGKVLPIANISISAGLILLMAGLILIIVSLVMSTKTGNQQTSLKAWHVVVLILIAFLIIYAFTRYQLTEAGRYRILVDLIFIMLALTGAVGYGVYRWIARTVEARAEEITVETKNAIGTQVSTSLGYVWYQHHKKGKTEEKKSPDEAPVDYLKLAIDITRKALEYANKLDEQRHEELICVSKNNLAYYLAEKKRIEKKINKGDKELARAYAKYIYDRIEKYPHRRSEWADTYQFVMS</sequence>
<dbReference type="EMBL" id="BARS01001878">
    <property type="protein sequence ID" value="GAF77620.1"/>
    <property type="molecule type" value="Genomic_DNA"/>
</dbReference>